<name>X1DHA6_9ZZZZ</name>
<evidence type="ECO:0000256" key="1">
    <source>
        <dbReference type="ARBA" id="ARBA00022801"/>
    </source>
</evidence>
<proteinExistence type="predicted"/>
<comment type="caution">
    <text evidence="2">The sequence shown here is derived from an EMBL/GenBank/DDBJ whole genome shotgun (WGS) entry which is preliminary data.</text>
</comment>
<dbReference type="PANTHER" id="PTHR11113">
    <property type="entry name" value="N-ACETYLGLUCOSAMINE-6-PHOSPHATE DEACETYLASE"/>
    <property type="match status" value="1"/>
</dbReference>
<dbReference type="AlphaFoldDB" id="X1DHA6"/>
<dbReference type="PANTHER" id="PTHR11113:SF14">
    <property type="entry name" value="N-ACETYLGLUCOSAMINE-6-PHOSPHATE DEACETYLASE"/>
    <property type="match status" value="1"/>
</dbReference>
<organism evidence="2">
    <name type="scientific">marine sediment metagenome</name>
    <dbReference type="NCBI Taxonomy" id="412755"/>
    <lineage>
        <taxon>unclassified sequences</taxon>
        <taxon>metagenomes</taxon>
        <taxon>ecological metagenomes</taxon>
    </lineage>
</organism>
<dbReference type="GO" id="GO:0006046">
    <property type="term" value="P:N-acetylglucosamine catabolic process"/>
    <property type="evidence" value="ECO:0007669"/>
    <property type="project" value="TreeGrafter"/>
</dbReference>
<accession>X1DHA6</accession>
<protein>
    <recommendedName>
        <fullName evidence="3">Amidohydrolase-related domain-containing protein</fullName>
    </recommendedName>
</protein>
<feature type="non-terminal residue" evidence="2">
    <location>
        <position position="1"/>
    </location>
</feature>
<dbReference type="GO" id="GO:0008448">
    <property type="term" value="F:N-acetylglucosamine-6-phosphate deacetylase activity"/>
    <property type="evidence" value="ECO:0007669"/>
    <property type="project" value="TreeGrafter"/>
</dbReference>
<feature type="non-terminal residue" evidence="2">
    <location>
        <position position="249"/>
    </location>
</feature>
<dbReference type="EMBL" id="BART01032130">
    <property type="protein sequence ID" value="GAH07680.1"/>
    <property type="molecule type" value="Genomic_DNA"/>
</dbReference>
<evidence type="ECO:0000313" key="2">
    <source>
        <dbReference type="EMBL" id="GAH07680.1"/>
    </source>
</evidence>
<evidence type="ECO:0008006" key="3">
    <source>
        <dbReference type="Google" id="ProtNLM"/>
    </source>
</evidence>
<gene>
    <name evidence="2" type="ORF">S01H4_55633</name>
</gene>
<dbReference type="InterPro" id="IPR032466">
    <property type="entry name" value="Metal_Hydrolase"/>
</dbReference>
<keyword evidence="1" id="KW-0378">Hydrolase</keyword>
<reference evidence="2" key="1">
    <citation type="journal article" date="2014" name="Front. Microbiol.">
        <title>High frequency of phylogenetically diverse reductive dehalogenase-homologous genes in deep subseafloor sedimentary metagenomes.</title>
        <authorList>
            <person name="Kawai M."/>
            <person name="Futagami T."/>
            <person name="Toyoda A."/>
            <person name="Takaki Y."/>
            <person name="Nishi S."/>
            <person name="Hori S."/>
            <person name="Arai W."/>
            <person name="Tsubouchi T."/>
            <person name="Morono Y."/>
            <person name="Uchiyama I."/>
            <person name="Ito T."/>
            <person name="Fujiyama A."/>
            <person name="Inagaki F."/>
            <person name="Takami H."/>
        </authorList>
    </citation>
    <scope>NUCLEOTIDE SEQUENCE</scope>
    <source>
        <strain evidence="2">Expedition CK06-06</strain>
    </source>
</reference>
<dbReference type="Gene3D" id="3.20.20.140">
    <property type="entry name" value="Metal-dependent hydrolases"/>
    <property type="match status" value="1"/>
</dbReference>
<sequence length="249" mass="26642">GLIDLHTHGLHSYRIDNDPDDLDNICRLLPQYGVTGFLPTVCPRPKRQLAEFLGRLAKVQSKAAEILGFHLEGPFLSLTGALPPEAIGTADRERTRALIEAARPYKAIFSVAPDFEGIGGLIPIMAKNNTPVFMTHTGASVSQTQAAIALGAKHATHFYDVFPCPNETDPGVRPCGAVEAILADPDVSVDFILDGEHVDPVAVKMALQCKGPDKVCLITDANIGAGLPPGKYTSFGTEIEFAYQAVRQG</sequence>
<dbReference type="SUPFAM" id="SSF51556">
    <property type="entry name" value="Metallo-dependent hydrolases"/>
    <property type="match status" value="1"/>
</dbReference>